<reference evidence="3" key="1">
    <citation type="submission" date="2023-08" db="EMBL/GenBank/DDBJ databases">
        <authorList>
            <person name="Audoor S."/>
            <person name="Bilcke G."/>
        </authorList>
    </citation>
    <scope>NUCLEOTIDE SEQUENCE</scope>
</reference>
<gene>
    <name evidence="3" type="ORF">CYCCA115_LOCUS17974</name>
</gene>
<evidence type="ECO:0000256" key="2">
    <source>
        <dbReference type="SAM" id="Phobius"/>
    </source>
</evidence>
<feature type="transmembrane region" description="Helical" evidence="2">
    <location>
        <begin position="12"/>
        <end position="29"/>
    </location>
</feature>
<protein>
    <recommendedName>
        <fullName evidence="5">Sulfotransferase</fullName>
    </recommendedName>
</protein>
<evidence type="ECO:0000313" key="3">
    <source>
        <dbReference type="EMBL" id="CAJ1959553.1"/>
    </source>
</evidence>
<dbReference type="EMBL" id="CAKOGP040002003">
    <property type="protein sequence ID" value="CAJ1959553.1"/>
    <property type="molecule type" value="Genomic_DNA"/>
</dbReference>
<dbReference type="Proteomes" id="UP001295423">
    <property type="component" value="Unassembled WGS sequence"/>
</dbReference>
<dbReference type="InterPro" id="IPR027417">
    <property type="entry name" value="P-loop_NTPase"/>
</dbReference>
<evidence type="ECO:0000256" key="1">
    <source>
        <dbReference type="SAM" id="MobiDB-lite"/>
    </source>
</evidence>
<keyword evidence="4" id="KW-1185">Reference proteome</keyword>
<feature type="region of interest" description="Disordered" evidence="1">
    <location>
        <begin position="56"/>
        <end position="81"/>
    </location>
</feature>
<keyword evidence="2" id="KW-1133">Transmembrane helix</keyword>
<organism evidence="3 4">
    <name type="scientific">Cylindrotheca closterium</name>
    <dbReference type="NCBI Taxonomy" id="2856"/>
    <lineage>
        <taxon>Eukaryota</taxon>
        <taxon>Sar</taxon>
        <taxon>Stramenopiles</taxon>
        <taxon>Ochrophyta</taxon>
        <taxon>Bacillariophyta</taxon>
        <taxon>Bacillariophyceae</taxon>
        <taxon>Bacillariophycidae</taxon>
        <taxon>Bacillariales</taxon>
        <taxon>Bacillariaceae</taxon>
        <taxon>Cylindrotheca</taxon>
    </lineage>
</organism>
<evidence type="ECO:0008006" key="5">
    <source>
        <dbReference type="Google" id="ProtNLM"/>
    </source>
</evidence>
<sequence length="447" mass="50328">MVKACHSSSAALLSLFFYCVLFLHFHLFHETNNEMENPRRYTSSLFYKDAAQATPITTDPDQHLTPNDDGPNSSSDAATSAIPPSGLDEGSFVMHDSIQTPFFIGAGLGTTGTTAVYNAMCLLGFPSVHFRRSCIHPPMMSNGSGHTMAFNRVNDSVNVFHFARGRSGKSMNQLQMEAAEKMLLVEEGLSAHTRLLKSWRSLRVCARRSRQQREDILSNFSSSRLRGGCSNFTGIVDNLNQHASQVVASGLAFVTDTPYPFLINFLSQVALKHRPNTVIILTERDPEAWVKSRLRHHNGESDLMCFETTAIAAAFDLQECLKRNENLQQLSTESSDTTMSKRHYHVQNLAFQHSEIIGDKNNYYSAAEKDYYRSFLAKAVKQHHARIKTNKNMTALNWPTIVINLWAEDFPTVPDLAQALWKRMKPILPPEILLQYENATPLQSLRR</sequence>
<dbReference type="Gene3D" id="3.40.50.300">
    <property type="entry name" value="P-loop containing nucleotide triphosphate hydrolases"/>
    <property type="match status" value="1"/>
</dbReference>
<dbReference type="AlphaFoldDB" id="A0AAD2PW95"/>
<keyword evidence="2" id="KW-0472">Membrane</keyword>
<evidence type="ECO:0000313" key="4">
    <source>
        <dbReference type="Proteomes" id="UP001295423"/>
    </source>
</evidence>
<comment type="caution">
    <text evidence="3">The sequence shown here is derived from an EMBL/GenBank/DDBJ whole genome shotgun (WGS) entry which is preliminary data.</text>
</comment>
<proteinExistence type="predicted"/>
<dbReference type="SUPFAM" id="SSF52540">
    <property type="entry name" value="P-loop containing nucleoside triphosphate hydrolases"/>
    <property type="match status" value="1"/>
</dbReference>
<accession>A0AAD2PW95</accession>
<keyword evidence="2" id="KW-0812">Transmembrane</keyword>
<name>A0AAD2PW95_9STRA</name>